<organism evidence="1 2">
    <name type="scientific">Actinocrispum wychmicini</name>
    <dbReference type="NCBI Taxonomy" id="1213861"/>
    <lineage>
        <taxon>Bacteria</taxon>
        <taxon>Bacillati</taxon>
        <taxon>Actinomycetota</taxon>
        <taxon>Actinomycetes</taxon>
        <taxon>Pseudonocardiales</taxon>
        <taxon>Pseudonocardiaceae</taxon>
        <taxon>Actinocrispum</taxon>
    </lineage>
</organism>
<evidence type="ECO:0000313" key="1">
    <source>
        <dbReference type="EMBL" id="TCO60941.1"/>
    </source>
</evidence>
<proteinExistence type="predicted"/>
<dbReference type="EMBL" id="SLWS01000003">
    <property type="protein sequence ID" value="TCO60941.1"/>
    <property type="molecule type" value="Genomic_DNA"/>
</dbReference>
<dbReference type="Proteomes" id="UP000295680">
    <property type="component" value="Unassembled WGS sequence"/>
</dbReference>
<evidence type="ECO:0000313" key="2">
    <source>
        <dbReference type="Proteomes" id="UP000295680"/>
    </source>
</evidence>
<dbReference type="AlphaFoldDB" id="A0A4R2JLM4"/>
<keyword evidence="2" id="KW-1185">Reference proteome</keyword>
<protein>
    <submittedName>
        <fullName evidence="1">Uncharacterized protein</fullName>
    </submittedName>
</protein>
<comment type="caution">
    <text evidence="1">The sequence shown here is derived from an EMBL/GenBank/DDBJ whole genome shotgun (WGS) entry which is preliminary data.</text>
</comment>
<sequence length="119" mass="12401">MRQAFAHDAVLAMTPEEDVRAPGGAVTVALCGDWAHEPPCPLAAHHTGVTRDGDQVRLRILFAAEPGDESVVRERIGAALGAGRLVTPEGATATWRLLDDAASPVAADETDHAARLTGS</sequence>
<dbReference type="OrthoDB" id="3785690at2"/>
<accession>A0A4R2JLM4</accession>
<name>A0A4R2JLM4_9PSEU</name>
<dbReference type="RefSeq" id="WP_132116294.1">
    <property type="nucleotide sequence ID" value="NZ_SLWS01000003.1"/>
</dbReference>
<gene>
    <name evidence="1" type="ORF">EV192_103523</name>
</gene>
<reference evidence="1 2" key="1">
    <citation type="submission" date="2019-03" db="EMBL/GenBank/DDBJ databases">
        <title>Genomic Encyclopedia of Type Strains, Phase IV (KMG-IV): sequencing the most valuable type-strain genomes for metagenomic binning, comparative biology and taxonomic classification.</title>
        <authorList>
            <person name="Goeker M."/>
        </authorList>
    </citation>
    <scope>NUCLEOTIDE SEQUENCE [LARGE SCALE GENOMIC DNA]</scope>
    <source>
        <strain evidence="1 2">DSM 45934</strain>
    </source>
</reference>